<comment type="caution">
    <text evidence="2">The sequence shown here is derived from an EMBL/GenBank/DDBJ whole genome shotgun (WGS) entry which is preliminary data.</text>
</comment>
<dbReference type="Proteomes" id="UP001529510">
    <property type="component" value="Unassembled WGS sequence"/>
</dbReference>
<feature type="non-terminal residue" evidence="2">
    <location>
        <position position="94"/>
    </location>
</feature>
<dbReference type="AlphaFoldDB" id="A0ABD0NGU0"/>
<feature type="non-terminal residue" evidence="2">
    <location>
        <position position="1"/>
    </location>
</feature>
<gene>
    <name evidence="2" type="ORF">M9458_044953</name>
</gene>
<feature type="compositionally biased region" description="Basic and acidic residues" evidence="1">
    <location>
        <begin position="56"/>
        <end position="84"/>
    </location>
</feature>
<sequence length="94" mass="10922">TRWGFKQRQALRPCLSIPQRPQDFSWVPLSSWFFFTFHLGRNSQSPSSQNIFGVHHSSDPEERDRDSKTTTAPNHRDLHPRPHSDTCSSTEAMQ</sequence>
<proteinExistence type="predicted"/>
<evidence type="ECO:0000256" key="1">
    <source>
        <dbReference type="SAM" id="MobiDB-lite"/>
    </source>
</evidence>
<feature type="region of interest" description="Disordered" evidence="1">
    <location>
        <begin position="43"/>
        <end position="94"/>
    </location>
</feature>
<evidence type="ECO:0000313" key="3">
    <source>
        <dbReference type="Proteomes" id="UP001529510"/>
    </source>
</evidence>
<accession>A0ABD0NGU0</accession>
<name>A0ABD0NGU0_CIRMR</name>
<organism evidence="2 3">
    <name type="scientific">Cirrhinus mrigala</name>
    <name type="common">Mrigala</name>
    <dbReference type="NCBI Taxonomy" id="683832"/>
    <lineage>
        <taxon>Eukaryota</taxon>
        <taxon>Metazoa</taxon>
        <taxon>Chordata</taxon>
        <taxon>Craniata</taxon>
        <taxon>Vertebrata</taxon>
        <taxon>Euteleostomi</taxon>
        <taxon>Actinopterygii</taxon>
        <taxon>Neopterygii</taxon>
        <taxon>Teleostei</taxon>
        <taxon>Ostariophysi</taxon>
        <taxon>Cypriniformes</taxon>
        <taxon>Cyprinidae</taxon>
        <taxon>Labeoninae</taxon>
        <taxon>Labeonini</taxon>
        <taxon>Cirrhinus</taxon>
    </lineage>
</organism>
<feature type="compositionally biased region" description="Polar residues" evidence="1">
    <location>
        <begin position="85"/>
        <end position="94"/>
    </location>
</feature>
<reference evidence="2 3" key="1">
    <citation type="submission" date="2024-05" db="EMBL/GenBank/DDBJ databases">
        <title>Genome sequencing and assembly of Indian major carp, Cirrhinus mrigala (Hamilton, 1822).</title>
        <authorList>
            <person name="Mohindra V."/>
            <person name="Chowdhury L.M."/>
            <person name="Lal K."/>
            <person name="Jena J.K."/>
        </authorList>
    </citation>
    <scope>NUCLEOTIDE SEQUENCE [LARGE SCALE GENOMIC DNA]</scope>
    <source>
        <strain evidence="2">CM1030</strain>
        <tissue evidence="2">Blood</tissue>
    </source>
</reference>
<protein>
    <submittedName>
        <fullName evidence="2">Uncharacterized protein</fullName>
    </submittedName>
</protein>
<evidence type="ECO:0000313" key="2">
    <source>
        <dbReference type="EMBL" id="KAL0161228.1"/>
    </source>
</evidence>
<keyword evidence="3" id="KW-1185">Reference proteome</keyword>
<dbReference type="EMBL" id="JAMKFB020000022">
    <property type="protein sequence ID" value="KAL0161228.1"/>
    <property type="molecule type" value="Genomic_DNA"/>
</dbReference>